<evidence type="ECO:0000256" key="5">
    <source>
        <dbReference type="ARBA" id="ARBA00022912"/>
    </source>
</evidence>
<evidence type="ECO:0000256" key="8">
    <source>
        <dbReference type="ARBA" id="ARBA00048336"/>
    </source>
</evidence>
<organism evidence="10">
    <name type="scientific">Notodromas monacha</name>
    <dbReference type="NCBI Taxonomy" id="399045"/>
    <lineage>
        <taxon>Eukaryota</taxon>
        <taxon>Metazoa</taxon>
        <taxon>Ecdysozoa</taxon>
        <taxon>Arthropoda</taxon>
        <taxon>Crustacea</taxon>
        <taxon>Oligostraca</taxon>
        <taxon>Ostracoda</taxon>
        <taxon>Podocopa</taxon>
        <taxon>Podocopida</taxon>
        <taxon>Cypridocopina</taxon>
        <taxon>Cypridoidea</taxon>
        <taxon>Cyprididae</taxon>
        <taxon>Notodromas</taxon>
    </lineage>
</organism>
<reference evidence="10" key="1">
    <citation type="submission" date="2020-11" db="EMBL/GenBank/DDBJ databases">
        <authorList>
            <person name="Tran Van P."/>
        </authorList>
    </citation>
    <scope>NUCLEOTIDE SEQUENCE</scope>
</reference>
<dbReference type="EC" id="3.1.3.16" evidence="9"/>
<dbReference type="InterPro" id="IPR006811">
    <property type="entry name" value="RNA_pol_II_suA"/>
</dbReference>
<evidence type="ECO:0000256" key="2">
    <source>
        <dbReference type="ARBA" id="ARBA00008978"/>
    </source>
</evidence>
<dbReference type="Proteomes" id="UP000678499">
    <property type="component" value="Unassembled WGS sequence"/>
</dbReference>
<evidence type="ECO:0000256" key="4">
    <source>
        <dbReference type="ARBA" id="ARBA00022801"/>
    </source>
</evidence>
<dbReference type="FunFam" id="3.40.50.2300:FF:000066">
    <property type="entry name" value="RNA polymerase II subunit A C-terminal domain phosphatase SSU72"/>
    <property type="match status" value="1"/>
</dbReference>
<keyword evidence="6 9" id="KW-0539">Nucleus</keyword>
<dbReference type="FunFam" id="3.40.50.2300:FF:000039">
    <property type="entry name" value="RNA polymerase II subunit A C-terminal domain phosphatase"/>
    <property type="match status" value="1"/>
</dbReference>
<evidence type="ECO:0000313" key="10">
    <source>
        <dbReference type="EMBL" id="CAD7276337.1"/>
    </source>
</evidence>
<dbReference type="PANTHER" id="PTHR20383">
    <property type="entry name" value="RNA POLYMERASE II SUBUNIT A C-TERMINAL DOMAIN PHOSPHATASE"/>
    <property type="match status" value="1"/>
</dbReference>
<evidence type="ECO:0000256" key="1">
    <source>
        <dbReference type="ARBA" id="ARBA00004123"/>
    </source>
</evidence>
<evidence type="ECO:0000256" key="9">
    <source>
        <dbReference type="RuleBase" id="RU369031"/>
    </source>
</evidence>
<dbReference type="Gene3D" id="3.40.50.2300">
    <property type="match status" value="2"/>
</dbReference>
<dbReference type="Pfam" id="PF04722">
    <property type="entry name" value="Ssu72"/>
    <property type="match status" value="1"/>
</dbReference>
<comment type="catalytic activity">
    <reaction evidence="7 9">
        <text>O-phospho-L-seryl-[protein] + H2O = L-seryl-[protein] + phosphate</text>
        <dbReference type="Rhea" id="RHEA:20629"/>
        <dbReference type="Rhea" id="RHEA-COMP:9863"/>
        <dbReference type="Rhea" id="RHEA-COMP:11604"/>
        <dbReference type="ChEBI" id="CHEBI:15377"/>
        <dbReference type="ChEBI" id="CHEBI:29999"/>
        <dbReference type="ChEBI" id="CHEBI:43474"/>
        <dbReference type="ChEBI" id="CHEBI:83421"/>
        <dbReference type="EC" id="3.1.3.16"/>
    </reaction>
</comment>
<keyword evidence="5 9" id="KW-0904">Protein phosphatase</keyword>
<dbReference type="AlphaFoldDB" id="A0A7R9BKQ7"/>
<dbReference type="OrthoDB" id="57957at2759"/>
<protein>
    <recommendedName>
        <fullName evidence="9">RNA polymerase II subunit A C-terminal domain phosphatase SSU72</fullName>
        <shortName evidence="9">CTD phosphatase SSU72</shortName>
        <ecNumber evidence="9">3.1.3.16</ecNumber>
    </recommendedName>
</protein>
<sequence>MGHELRIAVVCASNMNRSMEAHSFLSKQGYKVKSYGTGDKVKLPGPSIDKPNVYEFGTPYDKIYKDLKSKDPNMYTQNGLLNMLDRNRRLKDHPEKFQLTEDEFDVIFTVEERVFDHVVEFMESREKKGCTPVHVINIDVEDNHEEATIGAFLIRDLVDLMASCDDLDNDIDDLLQDFESTCKRSILHCVQFY</sequence>
<evidence type="ECO:0000256" key="7">
    <source>
        <dbReference type="ARBA" id="ARBA00047761"/>
    </source>
</evidence>
<comment type="function">
    <text evidence="9">Protein phosphatase that catalyzes the dephosphorylation of the C-terminal domain of RNA polymerase II. Plays a role in RNA processing and termination.</text>
</comment>
<evidence type="ECO:0000256" key="6">
    <source>
        <dbReference type="ARBA" id="ARBA00023242"/>
    </source>
</evidence>
<dbReference type="EMBL" id="CAJPEX010000603">
    <property type="protein sequence ID" value="CAG0916489.1"/>
    <property type="molecule type" value="Genomic_DNA"/>
</dbReference>
<dbReference type="GO" id="GO:0008420">
    <property type="term" value="F:RNA polymerase II CTD heptapeptide repeat phosphatase activity"/>
    <property type="evidence" value="ECO:0007669"/>
    <property type="project" value="UniProtKB-ARBA"/>
</dbReference>
<dbReference type="EMBL" id="OA882640">
    <property type="protein sequence ID" value="CAD7276337.1"/>
    <property type="molecule type" value="Genomic_DNA"/>
</dbReference>
<comment type="subcellular location">
    <subcellularLocation>
        <location evidence="1 9">Nucleus</location>
    </subcellularLocation>
</comment>
<name>A0A7R9BKQ7_9CRUS</name>
<evidence type="ECO:0000256" key="3">
    <source>
        <dbReference type="ARBA" id="ARBA00022664"/>
    </source>
</evidence>
<comment type="similarity">
    <text evidence="2 9">Belongs to the SSU72 phosphatase family.</text>
</comment>
<dbReference type="GO" id="GO:0031124">
    <property type="term" value="P:mRNA 3'-end processing"/>
    <property type="evidence" value="ECO:0007669"/>
    <property type="project" value="UniProtKB-ARBA"/>
</dbReference>
<keyword evidence="3 9" id="KW-0507">mRNA processing</keyword>
<accession>A0A7R9BKQ7</accession>
<dbReference type="GO" id="GO:0005634">
    <property type="term" value="C:nucleus"/>
    <property type="evidence" value="ECO:0007669"/>
    <property type="project" value="UniProtKB-SubCell"/>
</dbReference>
<comment type="catalytic activity">
    <reaction evidence="8 9">
        <text>O-phospho-L-threonyl-[protein] + H2O = L-threonyl-[protein] + phosphate</text>
        <dbReference type="Rhea" id="RHEA:47004"/>
        <dbReference type="Rhea" id="RHEA-COMP:11060"/>
        <dbReference type="Rhea" id="RHEA-COMP:11605"/>
        <dbReference type="ChEBI" id="CHEBI:15377"/>
        <dbReference type="ChEBI" id="CHEBI:30013"/>
        <dbReference type="ChEBI" id="CHEBI:43474"/>
        <dbReference type="ChEBI" id="CHEBI:61977"/>
        <dbReference type="EC" id="3.1.3.16"/>
    </reaction>
</comment>
<keyword evidence="4 9" id="KW-0378">Hydrolase</keyword>
<gene>
    <name evidence="10" type="ORF">NMOB1V02_LOCUS4104</name>
</gene>
<keyword evidence="11" id="KW-1185">Reference proteome</keyword>
<proteinExistence type="inferred from homology"/>
<evidence type="ECO:0000313" key="11">
    <source>
        <dbReference type="Proteomes" id="UP000678499"/>
    </source>
</evidence>